<dbReference type="RefSeq" id="WP_006341960.1">
    <property type="nucleotide sequence ID" value="NC_015702.1"/>
</dbReference>
<organism evidence="1 2">
    <name type="scientific">Parachlamydia acanthamoebae (strain UV7)</name>
    <dbReference type="NCBI Taxonomy" id="765952"/>
    <lineage>
        <taxon>Bacteria</taxon>
        <taxon>Pseudomonadati</taxon>
        <taxon>Chlamydiota</taxon>
        <taxon>Chlamydiia</taxon>
        <taxon>Parachlamydiales</taxon>
        <taxon>Parachlamydiaceae</taxon>
        <taxon>Parachlamydia</taxon>
    </lineage>
</organism>
<dbReference type="Proteomes" id="UP000000495">
    <property type="component" value="Chromosome"/>
</dbReference>
<dbReference type="KEGG" id="puv:PUV_15970"/>
<dbReference type="AlphaFoldDB" id="F8L029"/>
<dbReference type="eggNOG" id="COG1388">
    <property type="taxonomic scope" value="Bacteria"/>
</dbReference>
<keyword evidence="2" id="KW-1185">Reference proteome</keyword>
<sequence length="298" mass="33346">MNKLKYLICLAIGIFGFSNLYSNSQLSKDKYESLTRLKGTYNEKEKVFKAIFPRNDIKISVDNTQLDPFMGLTSWSAFTSVGENKFMVMGDFVLFQDEVNPVMTVFLNRNIDVTALHNHFFYDTPKVYFMHIEGEGSLAHLAGGVKKALDVVKDIRIKNSYPSKNFGGVHISSQNSIDISSLEKIFDTKGLSKDGMAKFVFGRSVKMGDVILGGDMGVNTWAAFAGTNENAIIDGDFAVLENELQSVLKALRKGDINIVAIHQHMTLEHPRMIFLHYWGRGNAKNLANTVKEALKLTK</sequence>
<evidence type="ECO:0008006" key="3">
    <source>
        <dbReference type="Google" id="ProtNLM"/>
    </source>
</evidence>
<evidence type="ECO:0000313" key="1">
    <source>
        <dbReference type="EMBL" id="CCB86547.1"/>
    </source>
</evidence>
<dbReference type="HOGENOM" id="CLU_045679_1_0_0"/>
<accession>F8L029</accession>
<gene>
    <name evidence="1" type="ordered locus">PUV_15970</name>
</gene>
<name>F8L029_PARAV</name>
<protein>
    <recommendedName>
        <fullName evidence="3">DUF1259 domain-containing protein</fullName>
    </recommendedName>
</protein>
<proteinExistence type="predicted"/>
<reference key="1">
    <citation type="journal article" date="2011" name="Mol. Biol. Evol.">
        <title>Unity in variety -- the pan-genome of the Chlamydiae.</title>
        <authorList>
            <person name="Collingro A."/>
            <person name="Tischler P."/>
            <person name="Weinmaier T."/>
            <person name="Penz T."/>
            <person name="Heinz E."/>
            <person name="Brunham R.C."/>
            <person name="Read T.D."/>
            <person name="Bavoil P.M."/>
            <person name="Sachse K."/>
            <person name="Kahane S."/>
            <person name="Friedman M.G."/>
            <person name="Rattei T."/>
            <person name="Myers G.S.A."/>
            <person name="Horn M."/>
        </authorList>
    </citation>
    <scope>NUCLEOTIDE SEQUENCE</scope>
    <source>
        <strain>UV7</strain>
    </source>
</reference>
<evidence type="ECO:0000313" key="2">
    <source>
        <dbReference type="Proteomes" id="UP000000495"/>
    </source>
</evidence>
<dbReference type="EMBL" id="FR872580">
    <property type="protein sequence ID" value="CCB86547.1"/>
    <property type="molecule type" value="Genomic_DNA"/>
</dbReference>
<dbReference type="InterPro" id="IPR011094">
    <property type="entry name" value="Uncharacterised_LppY/LpqO"/>
</dbReference>
<dbReference type="Pfam" id="PF07485">
    <property type="entry name" value="DUF1529"/>
    <property type="match status" value="2"/>
</dbReference>
<dbReference type="OrthoDB" id="4687120at2"/>
<reference evidence="1 2" key="2">
    <citation type="journal article" date="2011" name="Mol. Biol. Evol.">
        <title>Unity in variety--the pan-genome of the Chlamydiae.</title>
        <authorList>
            <person name="Collingro A."/>
            <person name="Tischler P."/>
            <person name="Weinmaier T."/>
            <person name="Penz T."/>
            <person name="Heinz E."/>
            <person name="Brunham R.C."/>
            <person name="Read T.D."/>
            <person name="Bavoil P.M."/>
            <person name="Sachse K."/>
            <person name="Kahane S."/>
            <person name="Friedman M.G."/>
            <person name="Rattei T."/>
            <person name="Myers G.S."/>
            <person name="Horn M."/>
        </authorList>
    </citation>
    <scope>NUCLEOTIDE SEQUENCE [LARGE SCALE GENOMIC DNA]</scope>
    <source>
        <strain evidence="2">UV7</strain>
    </source>
</reference>